<dbReference type="EMBL" id="JEMT01023270">
    <property type="protein sequence ID" value="EXX64395.1"/>
    <property type="molecule type" value="Genomic_DNA"/>
</dbReference>
<keyword evidence="3" id="KW-1185">Reference proteome</keyword>
<feature type="signal peptide" evidence="1">
    <location>
        <begin position="1"/>
        <end position="19"/>
    </location>
</feature>
<name>A0A015JBU7_RHIIW</name>
<gene>
    <name evidence="2" type="ORF">RirG_143130</name>
</gene>
<keyword evidence="1" id="KW-0732">Signal</keyword>
<dbReference type="Proteomes" id="UP000022910">
    <property type="component" value="Unassembled WGS sequence"/>
</dbReference>
<evidence type="ECO:0000313" key="2">
    <source>
        <dbReference type="EMBL" id="EXX64395.1"/>
    </source>
</evidence>
<evidence type="ECO:0008006" key="4">
    <source>
        <dbReference type="Google" id="ProtNLM"/>
    </source>
</evidence>
<proteinExistence type="predicted"/>
<sequence>MPNLFYYFIFLLRIGVVGLDVGLATAPPTSASWPRSTSFPPTGDQESPYIRHNLGQHMEQIYIPNN</sequence>
<evidence type="ECO:0000256" key="1">
    <source>
        <dbReference type="SAM" id="SignalP"/>
    </source>
</evidence>
<dbReference type="AlphaFoldDB" id="A0A015JBU7"/>
<feature type="chain" id="PRO_5001474397" description="Secreted protein" evidence="1">
    <location>
        <begin position="20"/>
        <end position="66"/>
    </location>
</feature>
<dbReference type="HOGENOM" id="CLU_2832534_0_0_1"/>
<evidence type="ECO:0000313" key="3">
    <source>
        <dbReference type="Proteomes" id="UP000022910"/>
    </source>
</evidence>
<organism evidence="2 3">
    <name type="scientific">Rhizophagus irregularis (strain DAOM 197198w)</name>
    <name type="common">Glomus intraradices</name>
    <dbReference type="NCBI Taxonomy" id="1432141"/>
    <lineage>
        <taxon>Eukaryota</taxon>
        <taxon>Fungi</taxon>
        <taxon>Fungi incertae sedis</taxon>
        <taxon>Mucoromycota</taxon>
        <taxon>Glomeromycotina</taxon>
        <taxon>Glomeromycetes</taxon>
        <taxon>Glomerales</taxon>
        <taxon>Glomeraceae</taxon>
        <taxon>Rhizophagus</taxon>
    </lineage>
</organism>
<protein>
    <recommendedName>
        <fullName evidence="4">Secreted protein</fullName>
    </recommendedName>
</protein>
<reference evidence="2 3" key="1">
    <citation type="submission" date="2014-02" db="EMBL/GenBank/DDBJ databases">
        <title>Single nucleus genome sequencing reveals high similarity among nuclei of an endomycorrhizal fungus.</title>
        <authorList>
            <person name="Lin K."/>
            <person name="Geurts R."/>
            <person name="Zhang Z."/>
            <person name="Limpens E."/>
            <person name="Saunders D.G."/>
            <person name="Mu D."/>
            <person name="Pang E."/>
            <person name="Cao H."/>
            <person name="Cha H."/>
            <person name="Lin T."/>
            <person name="Zhou Q."/>
            <person name="Shang Y."/>
            <person name="Li Y."/>
            <person name="Ivanov S."/>
            <person name="Sharma T."/>
            <person name="Velzen R.V."/>
            <person name="Ruijter N.D."/>
            <person name="Aanen D.K."/>
            <person name="Win J."/>
            <person name="Kamoun S."/>
            <person name="Bisseling T."/>
            <person name="Huang S."/>
        </authorList>
    </citation>
    <scope>NUCLEOTIDE SEQUENCE [LARGE SCALE GENOMIC DNA]</scope>
    <source>
        <strain evidence="3">DAOM197198w</strain>
    </source>
</reference>
<comment type="caution">
    <text evidence="2">The sequence shown here is derived from an EMBL/GenBank/DDBJ whole genome shotgun (WGS) entry which is preliminary data.</text>
</comment>
<accession>A0A015JBU7</accession>